<reference evidence="2 3" key="1">
    <citation type="submission" date="2024-02" db="EMBL/GenBank/DDBJ databases">
        <authorList>
            <person name="Chen Y."/>
            <person name="Shah S."/>
            <person name="Dougan E. K."/>
            <person name="Thang M."/>
            <person name="Chan C."/>
        </authorList>
    </citation>
    <scope>NUCLEOTIDE SEQUENCE [LARGE SCALE GENOMIC DNA]</scope>
</reference>
<keyword evidence="3" id="KW-1185">Reference proteome</keyword>
<accession>A0ABP0PX93</accession>
<feature type="compositionally biased region" description="Basic and acidic residues" evidence="1">
    <location>
        <begin position="309"/>
        <end position="318"/>
    </location>
</feature>
<feature type="compositionally biased region" description="Basic and acidic residues" evidence="1">
    <location>
        <begin position="76"/>
        <end position="93"/>
    </location>
</feature>
<evidence type="ECO:0000256" key="1">
    <source>
        <dbReference type="SAM" id="MobiDB-lite"/>
    </source>
</evidence>
<feature type="region of interest" description="Disordered" evidence="1">
    <location>
        <begin position="300"/>
        <end position="331"/>
    </location>
</feature>
<evidence type="ECO:0000313" key="3">
    <source>
        <dbReference type="Proteomes" id="UP001642484"/>
    </source>
</evidence>
<proteinExistence type="predicted"/>
<evidence type="ECO:0000313" key="2">
    <source>
        <dbReference type="EMBL" id="CAK9079434.1"/>
    </source>
</evidence>
<protein>
    <recommendedName>
        <fullName evidence="4">UVR domain-containing protein</fullName>
    </recommendedName>
</protein>
<name>A0ABP0PX93_9DINO</name>
<gene>
    <name evidence="2" type="ORF">CCMP2556_LOCUS39113</name>
</gene>
<sequence length="506" mass="54883">MPALRKLGDSHGHIIVAPQPARGIIHLQGAAKHIEAAKPGLRALIEEHFPEADIPKELLKPSELPEAPEAPEMGSEPEKSAEQMEKEAPKEVDSPQVLATKALKRAYATHSASAMRIALGAAYSAGVGQAALEEGERWLKELTAAAALGVVLQKDASIQELQAALMAAREACVDEARLEEAELQLGRLETQEALVKAMGGSEAELREALAAARACGSDVDILAEAEARLCTLAAETELLSAMELVQSLEMSGAVDEETEVVFAAAVREAETAAVSGPLLADANVRLARLAAQREAQLSQKRAATAEVDSNSKRQKTQETEENGEGDTGVTDGNALQEWARSLLESALLICCKRNAVEAEDFDLALALKQQEAAVGDRVQKVKEKCQATPDDFAQLEEVRRQKLEAVEKEDYDRAMELKELEKQLQNRRQLEEVHAIAAAARLLSDSRPEDLLPGLLPTLADQAKAAPELWHQVAEELIELWHKHQCMRACEADVELEESDMAKLNF</sequence>
<comment type="caution">
    <text evidence="2">The sequence shown here is derived from an EMBL/GenBank/DDBJ whole genome shotgun (WGS) entry which is preliminary data.</text>
</comment>
<organism evidence="2 3">
    <name type="scientific">Durusdinium trenchii</name>
    <dbReference type="NCBI Taxonomy" id="1381693"/>
    <lineage>
        <taxon>Eukaryota</taxon>
        <taxon>Sar</taxon>
        <taxon>Alveolata</taxon>
        <taxon>Dinophyceae</taxon>
        <taxon>Suessiales</taxon>
        <taxon>Symbiodiniaceae</taxon>
        <taxon>Durusdinium</taxon>
    </lineage>
</organism>
<feature type="region of interest" description="Disordered" evidence="1">
    <location>
        <begin position="65"/>
        <end position="95"/>
    </location>
</feature>
<evidence type="ECO:0008006" key="4">
    <source>
        <dbReference type="Google" id="ProtNLM"/>
    </source>
</evidence>
<dbReference type="Proteomes" id="UP001642484">
    <property type="component" value="Unassembled WGS sequence"/>
</dbReference>
<dbReference type="EMBL" id="CAXAMN010023651">
    <property type="protein sequence ID" value="CAK9079434.1"/>
    <property type="molecule type" value="Genomic_DNA"/>
</dbReference>